<dbReference type="InterPro" id="IPR015894">
    <property type="entry name" value="Guanylate-bd_N"/>
</dbReference>
<dbReference type="WBParaSite" id="MBELARI_LOCUS5247">
    <property type="protein sequence ID" value="MBELARI_LOCUS5247"/>
    <property type="gene ID" value="MBELARI_LOCUS5247"/>
</dbReference>
<dbReference type="AlphaFoldDB" id="A0AAF3FHA1"/>
<evidence type="ECO:0000256" key="2">
    <source>
        <dbReference type="ARBA" id="ARBA00023134"/>
    </source>
</evidence>
<protein>
    <submittedName>
        <fullName evidence="7">GB1/RHD3-type G domain-containing protein</fullName>
    </submittedName>
</protein>
<proteinExistence type="inferred from homology"/>
<dbReference type="Pfam" id="PF02263">
    <property type="entry name" value="GBP"/>
    <property type="match status" value="1"/>
</dbReference>
<name>A0AAF3FHA1_9BILA</name>
<evidence type="ECO:0000313" key="6">
    <source>
        <dbReference type="Proteomes" id="UP000887575"/>
    </source>
</evidence>
<organism evidence="6 7">
    <name type="scientific">Mesorhabditis belari</name>
    <dbReference type="NCBI Taxonomy" id="2138241"/>
    <lineage>
        <taxon>Eukaryota</taxon>
        <taxon>Metazoa</taxon>
        <taxon>Ecdysozoa</taxon>
        <taxon>Nematoda</taxon>
        <taxon>Chromadorea</taxon>
        <taxon>Rhabditida</taxon>
        <taxon>Rhabditina</taxon>
        <taxon>Rhabditomorpha</taxon>
        <taxon>Rhabditoidea</taxon>
        <taxon>Rhabditidae</taxon>
        <taxon>Mesorhabditinae</taxon>
        <taxon>Mesorhabditis</taxon>
    </lineage>
</organism>
<dbReference type="PANTHER" id="PTHR10751">
    <property type="entry name" value="GUANYLATE BINDING PROTEIN"/>
    <property type="match status" value="1"/>
</dbReference>
<dbReference type="Proteomes" id="UP000887575">
    <property type="component" value="Unassembled WGS sequence"/>
</dbReference>
<keyword evidence="6" id="KW-1185">Reference proteome</keyword>
<evidence type="ECO:0000259" key="5">
    <source>
        <dbReference type="PROSITE" id="PS51715"/>
    </source>
</evidence>
<dbReference type="InterPro" id="IPR030386">
    <property type="entry name" value="G_GB1_RHD3_dom"/>
</dbReference>
<dbReference type="InterPro" id="IPR027417">
    <property type="entry name" value="P-loop_NTPase"/>
</dbReference>
<reference evidence="7" key="1">
    <citation type="submission" date="2024-02" db="UniProtKB">
        <authorList>
            <consortium name="WormBaseParasite"/>
        </authorList>
    </citation>
    <scope>IDENTIFICATION</scope>
</reference>
<dbReference type="GO" id="GO:0003924">
    <property type="term" value="F:GTPase activity"/>
    <property type="evidence" value="ECO:0007669"/>
    <property type="project" value="InterPro"/>
</dbReference>
<comment type="similarity">
    <text evidence="3">Belongs to the TRAFAC class dynamin-like GTPase superfamily. GB1/RHD3 GTPase family.</text>
</comment>
<evidence type="ECO:0000256" key="1">
    <source>
        <dbReference type="ARBA" id="ARBA00022741"/>
    </source>
</evidence>
<evidence type="ECO:0000313" key="7">
    <source>
        <dbReference type="WBParaSite" id="MBELARI_LOCUS5247"/>
    </source>
</evidence>
<keyword evidence="2" id="KW-0342">GTP-binding</keyword>
<dbReference type="GO" id="GO:0005525">
    <property type="term" value="F:GTP binding"/>
    <property type="evidence" value="ECO:0007669"/>
    <property type="project" value="UniProtKB-KW"/>
</dbReference>
<dbReference type="PROSITE" id="PS51715">
    <property type="entry name" value="G_GB1_RHD3"/>
    <property type="match status" value="1"/>
</dbReference>
<keyword evidence="1" id="KW-0547">Nucleotide-binding</keyword>
<feature type="domain" description="GB1/RHD3-type G" evidence="5">
    <location>
        <begin position="31"/>
        <end position="158"/>
    </location>
</feature>
<sequence length="588" mass="66595">MSLKLLFNIDSNNQPNFDQDLIREIGRQIGDRPVAVVSTVGGFREGKSFFDNILLKGLQNGGNVEFEPNDVIGGPNGVAFKRGIQRHTVGIQIWDKVFYRTNSRGIEIAVLLIDTQGTFDTESHMKNSAIIFMITLMISSNLVFNKMKLLNAHDLADLNVFIEMSRNGGEPMGQSLLFLMRDWQGDGDGGMWPEYLKEIRSSSAKAADLKGMLEGIFGAFHKVECWTVFPPNAAVRKADGSIKAGDCDAEFLRNLCSCANHILRNLEPKKVLGTALDGATLETYILEVVKHVRENSAICMNNALEATSRLCFQEAKNKAIQHFDTDIATIKKQADEKGIDESSLVTRLSQIKTIALKVYDKRPLFGSIPEKTRRRSELETELKAKCDALIAWNGDRVRLQIEREQQQRKVEAMRIENEQQQRKAEAERQQRLREGQLREQAERAQQEERQRREKAERERVEEQRLREQAERARLEDQQRRDRERQEEQRREQENQRRLEEQMMALQIQALQSRQLGGMQVPWERAGHSSPTNNYFYGNAGMGGMGSSGNVGQGHSCNCRTGCRHGNCGCRRRGVECNAGCGCGSDCVN</sequence>
<feature type="region of interest" description="Disordered" evidence="4">
    <location>
        <begin position="416"/>
        <end position="496"/>
    </location>
</feature>
<accession>A0AAF3FHA1</accession>
<evidence type="ECO:0000256" key="3">
    <source>
        <dbReference type="PROSITE-ProRule" id="PRU01052"/>
    </source>
</evidence>
<evidence type="ECO:0000256" key="4">
    <source>
        <dbReference type="SAM" id="MobiDB-lite"/>
    </source>
</evidence>
<dbReference type="Gene3D" id="3.40.50.300">
    <property type="entry name" value="P-loop containing nucleotide triphosphate hydrolases"/>
    <property type="match status" value="1"/>
</dbReference>
<dbReference type="SUPFAM" id="SSF52540">
    <property type="entry name" value="P-loop containing nucleoside triphosphate hydrolases"/>
    <property type="match status" value="1"/>
</dbReference>